<evidence type="ECO:0000313" key="1">
    <source>
        <dbReference type="EMBL" id="CAH1802138.1"/>
    </source>
</evidence>
<dbReference type="InterPro" id="IPR036396">
    <property type="entry name" value="Cyt_P450_sf"/>
</dbReference>
<protein>
    <submittedName>
        <fullName evidence="1">Uncharacterized protein</fullName>
    </submittedName>
</protein>
<proteinExistence type="predicted"/>
<dbReference type="GO" id="GO:0004497">
    <property type="term" value="F:monooxygenase activity"/>
    <property type="evidence" value="ECO:0007669"/>
    <property type="project" value="InterPro"/>
</dbReference>
<keyword evidence="2" id="KW-1185">Reference proteome</keyword>
<dbReference type="GO" id="GO:0020037">
    <property type="term" value="F:heme binding"/>
    <property type="evidence" value="ECO:0007669"/>
    <property type="project" value="InterPro"/>
</dbReference>
<gene>
    <name evidence="1" type="ORF">OFUS_LOCUS25852</name>
</gene>
<dbReference type="GO" id="GO:0005506">
    <property type="term" value="F:iron ion binding"/>
    <property type="evidence" value="ECO:0007669"/>
    <property type="project" value="InterPro"/>
</dbReference>
<evidence type="ECO:0000313" key="2">
    <source>
        <dbReference type="Proteomes" id="UP000749559"/>
    </source>
</evidence>
<dbReference type="AlphaFoldDB" id="A0A8J1XPN7"/>
<name>A0A8J1XPN7_OWEFU</name>
<sequence length="102" mass="11691">MEEICECLDKFDRTEAFDPYDAINDMVIGIIIIVSMGVKLSANDPLHQKIKLAEKRFPLAFGVDTSYLDVLPWLRNLPNKATRGFNDAIDALRQMESEIFQR</sequence>
<comment type="caution">
    <text evidence="1">The sequence shown here is derived from an EMBL/GenBank/DDBJ whole genome shotgun (WGS) entry which is preliminary data.</text>
</comment>
<dbReference type="EMBL" id="CAIIXF020000012">
    <property type="protein sequence ID" value="CAH1802138.1"/>
    <property type="molecule type" value="Genomic_DNA"/>
</dbReference>
<dbReference type="Proteomes" id="UP000749559">
    <property type="component" value="Unassembled WGS sequence"/>
</dbReference>
<dbReference type="Gene3D" id="1.10.630.10">
    <property type="entry name" value="Cytochrome P450"/>
    <property type="match status" value="1"/>
</dbReference>
<feature type="non-terminal residue" evidence="1">
    <location>
        <position position="1"/>
    </location>
</feature>
<dbReference type="SUPFAM" id="SSF48264">
    <property type="entry name" value="Cytochrome P450"/>
    <property type="match status" value="1"/>
</dbReference>
<organism evidence="1 2">
    <name type="scientific">Owenia fusiformis</name>
    <name type="common">Polychaete worm</name>
    <dbReference type="NCBI Taxonomy" id="6347"/>
    <lineage>
        <taxon>Eukaryota</taxon>
        <taxon>Metazoa</taxon>
        <taxon>Spiralia</taxon>
        <taxon>Lophotrochozoa</taxon>
        <taxon>Annelida</taxon>
        <taxon>Polychaeta</taxon>
        <taxon>Sedentaria</taxon>
        <taxon>Canalipalpata</taxon>
        <taxon>Sabellida</taxon>
        <taxon>Oweniida</taxon>
        <taxon>Oweniidae</taxon>
        <taxon>Owenia</taxon>
    </lineage>
</organism>
<reference evidence="1" key="1">
    <citation type="submission" date="2022-03" db="EMBL/GenBank/DDBJ databases">
        <authorList>
            <person name="Martin C."/>
        </authorList>
    </citation>
    <scope>NUCLEOTIDE SEQUENCE</scope>
</reference>
<dbReference type="GO" id="GO:0016705">
    <property type="term" value="F:oxidoreductase activity, acting on paired donors, with incorporation or reduction of molecular oxygen"/>
    <property type="evidence" value="ECO:0007669"/>
    <property type="project" value="InterPro"/>
</dbReference>
<accession>A0A8J1XPN7</accession>